<evidence type="ECO:0000256" key="1">
    <source>
        <dbReference type="SAM" id="Coils"/>
    </source>
</evidence>
<dbReference type="Pfam" id="PF26360">
    <property type="entry name" value="MIB_M1"/>
    <property type="match status" value="1"/>
</dbReference>
<sequence>MKVLKISKRKQIILGLSTIVVVVPVATSLGINNNFVSLGVNQIIYSTQAPSTIEKNAQDANDKSFVSPVANAKPQPKNEVLENTNKSDIIVDQPEEKPTPVAPVETPKSEQIASNPPTNSKAETTTKGDGLSALISRALNNIQSAVNSEIKKTEERIAQLQSQVDEINRYYTDEHFNDPQYNPAKLSKIDWDNLKITLLRTKLCSNCGAEYDLEREKAQLNVLKQQQANPKTTLTAEELKSLRQGLLPSATNPYAWEYLDESKNPTINQLKRADNARVLNTSSYFARDSKSISTLQYNGWDRRDLSNQFSGTGVNGTSVKIYEYAPNKDNQDAANRGRFKVIVLDADDNNAFEDFQNILARAIKQDSKIEGVVIQNIGAKNSFQNVDKILQAIPSSIIKLTLFLDNYQATNHLRALENLKLRELELYTNSNVVSDNWAINPNALKNVDYISFDYQNNNDNVIRNAGEKLPGSIIFKILRWDKNDTIAQVNEGLNIVFDSKVNQRVFQGNSGGKGGYPINLDFSSTEHIKSFKGIDFAKLDKVFDEKIRNWPDDPFAAENYLGFKNIKFKDVTFQGSIVNGEKAFSAKLSDFDQGQLRQRLIFGEPSFPPGPNIYIQKDGEQYFGIPMYLSGVSLTGDAKEQIGAFIEAANRGGQQKITAIYVDNEQVRSQLGSFVGTAVVRVNNPNQSSSNSDNSNNLDLAT</sequence>
<feature type="domain" description="IgG-blocking virulence" evidence="4">
    <location>
        <begin position="269"/>
        <end position="459"/>
    </location>
</feature>
<feature type="domain" description="Mycoplasma immunoglobulin binding protein M2" evidence="5">
    <location>
        <begin position="475"/>
        <end position="673"/>
    </location>
</feature>
<dbReference type="HOGENOM" id="CLU_021962_0_0_14"/>
<dbReference type="InterPro" id="IPR058860">
    <property type="entry name" value="MIB_M2"/>
</dbReference>
<feature type="region of interest" description="Disordered" evidence="2">
    <location>
        <begin position="683"/>
        <end position="702"/>
    </location>
</feature>
<feature type="region of interest" description="Disordered" evidence="2">
    <location>
        <begin position="68"/>
        <end position="126"/>
    </location>
</feature>
<dbReference type="NCBIfam" id="TIGR04526">
    <property type="entry name" value="predic_Ig_block"/>
    <property type="match status" value="1"/>
</dbReference>
<evidence type="ECO:0000313" key="7">
    <source>
        <dbReference type="Proteomes" id="UP000001491"/>
    </source>
</evidence>
<dbReference type="Proteomes" id="UP000001491">
    <property type="component" value="Chromosome"/>
</dbReference>
<evidence type="ECO:0000259" key="4">
    <source>
        <dbReference type="Pfam" id="PF26360"/>
    </source>
</evidence>
<dbReference type="InterPro" id="IPR030942">
    <property type="entry name" value="Mycoplas_M_dom"/>
</dbReference>
<dbReference type="EMBL" id="FM864216">
    <property type="protein sequence ID" value="CAT05039.1"/>
    <property type="molecule type" value="Genomic_DNA"/>
</dbReference>
<dbReference type="AlphaFoldDB" id="C5J6E7"/>
<keyword evidence="1" id="KW-0175">Coiled coil</keyword>
<proteinExistence type="predicted"/>
<organism evidence="6 7">
    <name type="scientific">Mesomycoplasma conjunctivae (strain ATCC 25834 / NCTC 10147 / HRC/581)</name>
    <name type="common">Mycoplasma conjunctivae</name>
    <dbReference type="NCBI Taxonomy" id="572263"/>
    <lineage>
        <taxon>Bacteria</taxon>
        <taxon>Bacillati</taxon>
        <taxon>Mycoplasmatota</taxon>
        <taxon>Mycoplasmoidales</taxon>
        <taxon>Metamycoplasmataceae</taxon>
        <taxon>Mesomycoplasma</taxon>
    </lineage>
</organism>
<dbReference type="NCBIfam" id="TIGR04524">
    <property type="entry name" value="mycoplas_M_dom"/>
    <property type="match status" value="1"/>
</dbReference>
<name>C5J6E7_MESCH</name>
<evidence type="ECO:0000259" key="5">
    <source>
        <dbReference type="Pfam" id="PF26364"/>
    </source>
</evidence>
<evidence type="ECO:0000256" key="3">
    <source>
        <dbReference type="SAM" id="Phobius"/>
    </source>
</evidence>
<feature type="compositionally biased region" description="Polar residues" evidence="2">
    <location>
        <begin position="109"/>
        <end position="126"/>
    </location>
</feature>
<dbReference type="InterPro" id="IPR030941">
    <property type="entry name" value="Predic_Ig_block"/>
</dbReference>
<reference evidence="7" key="1">
    <citation type="journal article" date="2009" name="BMC Bioinformatics">
        <title>The Mycoplasma conjunctivae genome sequencing, annotation and analysis.</title>
        <authorList>
            <person name="Calderon-Copete S.P."/>
            <person name="Wigger G."/>
            <person name="Wunderlin C."/>
            <person name="Schmidheini T."/>
            <person name="Frey J."/>
            <person name="Quail M.A."/>
            <person name="Falquet L."/>
        </authorList>
    </citation>
    <scope>NUCLEOTIDE SEQUENCE [LARGE SCALE GENOMIC DNA]</scope>
    <source>
        <strain evidence="7">ATCC 25834 / NCTC 10147 / HRC/581</strain>
    </source>
</reference>
<accession>C5J6E7</accession>
<protein>
    <submittedName>
        <fullName evidence="6">HYPOTHETICAL Uncharacterized protein UU046</fullName>
    </submittedName>
</protein>
<keyword evidence="3" id="KW-1133">Transmembrane helix</keyword>
<keyword evidence="3" id="KW-0812">Transmembrane</keyword>
<dbReference type="Pfam" id="PF26364">
    <property type="entry name" value="MIB_M2"/>
    <property type="match status" value="1"/>
</dbReference>
<keyword evidence="7" id="KW-1185">Reference proteome</keyword>
<feature type="transmembrane region" description="Helical" evidence="3">
    <location>
        <begin position="12"/>
        <end position="31"/>
    </location>
</feature>
<dbReference type="KEGG" id="mco:MCJ_003500"/>
<dbReference type="eggNOG" id="COG0810">
    <property type="taxonomic scope" value="Bacteria"/>
</dbReference>
<gene>
    <name evidence="6" type="ordered locus">MCJ_003500</name>
</gene>
<keyword evidence="3" id="KW-0472">Membrane</keyword>
<evidence type="ECO:0000313" key="6">
    <source>
        <dbReference type="EMBL" id="CAT05039.1"/>
    </source>
</evidence>
<feature type="coiled-coil region" evidence="1">
    <location>
        <begin position="143"/>
        <end position="170"/>
    </location>
</feature>
<evidence type="ECO:0000256" key="2">
    <source>
        <dbReference type="SAM" id="MobiDB-lite"/>
    </source>
</evidence>